<dbReference type="InterPro" id="IPR036322">
    <property type="entry name" value="WD40_repeat_dom_sf"/>
</dbReference>
<evidence type="ECO:0000256" key="2">
    <source>
        <dbReference type="ARBA" id="ARBA00022574"/>
    </source>
</evidence>
<evidence type="ECO:0000313" key="7">
    <source>
        <dbReference type="EMBL" id="CAD9722849.1"/>
    </source>
</evidence>
<dbReference type="Pfam" id="PF00400">
    <property type="entry name" value="WD40"/>
    <property type="match status" value="2"/>
</dbReference>
<dbReference type="InterPro" id="IPR000009">
    <property type="entry name" value="PP2A_PR55"/>
</dbReference>
<evidence type="ECO:0000256" key="3">
    <source>
        <dbReference type="ARBA" id="ARBA00022737"/>
    </source>
</evidence>
<dbReference type="GO" id="GO:0000159">
    <property type="term" value="C:protein phosphatase type 2A complex"/>
    <property type="evidence" value="ECO:0007669"/>
    <property type="project" value="UniProtKB-UniRule"/>
</dbReference>
<dbReference type="PANTHER" id="PTHR11871">
    <property type="entry name" value="PROTEIN PHOSPHATASE PP2A REGULATORY SUBUNIT B"/>
    <property type="match status" value="1"/>
</dbReference>
<keyword evidence="2 5" id="KW-0853">WD repeat</keyword>
<evidence type="ECO:0000256" key="1">
    <source>
        <dbReference type="ARBA" id="ARBA00008259"/>
    </source>
</evidence>
<name>A0A7S2X3S8_9CHLO</name>
<dbReference type="PIRSF" id="PIRSF037309">
    <property type="entry name" value="PP2A_PR55"/>
    <property type="match status" value="1"/>
</dbReference>
<dbReference type="InterPro" id="IPR015943">
    <property type="entry name" value="WD40/YVTN_repeat-like_dom_sf"/>
</dbReference>
<protein>
    <recommendedName>
        <fullName evidence="5">Serine/threonine-protein phosphatase 2A 55 kDa regulatory subunit B</fullName>
    </recommendedName>
</protein>
<dbReference type="SMART" id="SM00320">
    <property type="entry name" value="WD40"/>
    <property type="match status" value="5"/>
</dbReference>
<comment type="similarity">
    <text evidence="1 5">Belongs to the phosphatase 2A regulatory subunit B family.</text>
</comment>
<accession>A0A7S2X3S8</accession>
<dbReference type="PRINTS" id="PR00600">
    <property type="entry name" value="PP2APR55"/>
</dbReference>
<evidence type="ECO:0000256" key="5">
    <source>
        <dbReference type="RuleBase" id="RU331113"/>
    </source>
</evidence>
<dbReference type="AlphaFoldDB" id="A0A7S2X3S8"/>
<comment type="function">
    <text evidence="4">The B regulatory subunit may modulate substrate selectivity and catalytic activity, and may also direct the localization of the catalytic enzyme to a particular subcellular compartment.</text>
</comment>
<feature type="compositionally biased region" description="Polar residues" evidence="6">
    <location>
        <begin position="62"/>
        <end position="72"/>
    </location>
</feature>
<evidence type="ECO:0000256" key="6">
    <source>
        <dbReference type="SAM" id="MobiDB-lite"/>
    </source>
</evidence>
<dbReference type="InterPro" id="IPR001680">
    <property type="entry name" value="WD40_rpt"/>
</dbReference>
<sequence length="541" mass="60817">MGWQCVQRFGEGGQRSQEDVVSALQFSRDGDYLAAADNGGRVVLFEQLKKDFADAEDLDQMSLTSQEAQMRPTSSGRGSGNGSRNTANGSPDASARGEALDCSQGREQVYYKHMVEFQSHEREFDYLKSMEIDERVNQIKWFQSSSSAMNLLCTNDKRIKLWSVRNKKARQITNFNFRPNMNVRPSTTSEALSASRMPKPRKSGLSVSMIVNQQISGGGAMKRPYGLESLKVPCISNVQYVMGATCRRNYANGHLYHIHSIDINTDGETFISADDLHINLWNFEVMNESFNIVDMQPSNMDELTEVITSALFHPTSCNILAYSSSKGTIRLTDLRQNALCDQYCKIFEVQRPQDNHSFFSEIVANVTDVKFTPNGNEIIARDYLTVKQWDLRKESEPLRVYSVQDVLSPKLVDLYENDCIFDKFECCMSHTGEHIASGSYSNTLRVFGTKTGEDELLEASMTPTNVHGASEPARTRSPRFASLFGKGTAEPEKRKELDLGTLNCYAKVRHMQWHPNTDLLSVARGNEIYMLCDVPGVGAFN</sequence>
<evidence type="ECO:0000256" key="4">
    <source>
        <dbReference type="ARBA" id="ARBA00034298"/>
    </source>
</evidence>
<dbReference type="EMBL" id="HBHM01002582">
    <property type="protein sequence ID" value="CAD9722849.1"/>
    <property type="molecule type" value="Transcribed_RNA"/>
</dbReference>
<proteinExistence type="inferred from homology"/>
<gene>
    <name evidence="7" type="ORF">CROS1312_LOCUS2035</name>
</gene>
<keyword evidence="3 5" id="KW-0677">Repeat</keyword>
<dbReference type="Gene3D" id="2.130.10.10">
    <property type="entry name" value="YVTN repeat-like/Quinoprotein amine dehydrogenase"/>
    <property type="match status" value="2"/>
</dbReference>
<dbReference type="SUPFAM" id="SSF50978">
    <property type="entry name" value="WD40 repeat-like"/>
    <property type="match status" value="1"/>
</dbReference>
<organism evidence="7">
    <name type="scientific">Chloropicon roscoffensis</name>
    <dbReference type="NCBI Taxonomy" id="1461544"/>
    <lineage>
        <taxon>Eukaryota</taxon>
        <taxon>Viridiplantae</taxon>
        <taxon>Chlorophyta</taxon>
        <taxon>Chloropicophyceae</taxon>
        <taxon>Chloropicales</taxon>
        <taxon>Chloropicaceae</taxon>
        <taxon>Chloropicon</taxon>
    </lineage>
</organism>
<feature type="region of interest" description="Disordered" evidence="6">
    <location>
        <begin position="62"/>
        <end position="99"/>
    </location>
</feature>
<reference evidence="7" key="1">
    <citation type="submission" date="2021-01" db="EMBL/GenBank/DDBJ databases">
        <authorList>
            <person name="Corre E."/>
            <person name="Pelletier E."/>
            <person name="Niang G."/>
            <person name="Scheremetjew M."/>
            <person name="Finn R."/>
            <person name="Kale V."/>
            <person name="Holt S."/>
            <person name="Cochrane G."/>
            <person name="Meng A."/>
            <person name="Brown T."/>
            <person name="Cohen L."/>
        </authorList>
    </citation>
    <scope>NUCLEOTIDE SEQUENCE</scope>
    <source>
        <strain evidence="7">RCC2335</strain>
    </source>
</reference>
<dbReference type="GO" id="GO:0019888">
    <property type="term" value="F:protein phosphatase regulator activity"/>
    <property type="evidence" value="ECO:0007669"/>
    <property type="project" value="InterPro"/>
</dbReference>